<dbReference type="Pfam" id="PF00126">
    <property type="entry name" value="HTH_1"/>
    <property type="match status" value="1"/>
</dbReference>
<evidence type="ECO:0000256" key="3">
    <source>
        <dbReference type="ARBA" id="ARBA00023125"/>
    </source>
</evidence>
<dbReference type="SUPFAM" id="SSF53850">
    <property type="entry name" value="Periplasmic binding protein-like II"/>
    <property type="match status" value="1"/>
</dbReference>
<dbReference type="Gene3D" id="3.40.190.10">
    <property type="entry name" value="Periplasmic binding protein-like II"/>
    <property type="match status" value="2"/>
</dbReference>
<dbReference type="EMBL" id="CP042265">
    <property type="protein sequence ID" value="QDY71474.1"/>
    <property type="molecule type" value="Genomic_DNA"/>
</dbReference>
<dbReference type="FunFam" id="1.10.10.10:FF:000001">
    <property type="entry name" value="LysR family transcriptional regulator"/>
    <property type="match status" value="1"/>
</dbReference>
<evidence type="ECO:0000259" key="5">
    <source>
        <dbReference type="PROSITE" id="PS50931"/>
    </source>
</evidence>
<organism evidence="6 7">
    <name type="scientific">Qingshengfaniella alkalisoli</name>
    <dbReference type="NCBI Taxonomy" id="2599296"/>
    <lineage>
        <taxon>Bacteria</taxon>
        <taxon>Pseudomonadati</taxon>
        <taxon>Pseudomonadota</taxon>
        <taxon>Alphaproteobacteria</taxon>
        <taxon>Rhodobacterales</taxon>
        <taxon>Paracoccaceae</taxon>
        <taxon>Qingshengfaniella</taxon>
    </lineage>
</organism>
<keyword evidence="6" id="KW-0614">Plasmid</keyword>
<geneLocation type="plasmid" evidence="6 7">
    <name>unnamed4</name>
</geneLocation>
<dbReference type="Proteomes" id="UP000318483">
    <property type="component" value="Plasmid unnamed4"/>
</dbReference>
<evidence type="ECO:0000256" key="4">
    <source>
        <dbReference type="ARBA" id="ARBA00023163"/>
    </source>
</evidence>
<dbReference type="SUPFAM" id="SSF46785">
    <property type="entry name" value="Winged helix' DNA-binding domain"/>
    <property type="match status" value="1"/>
</dbReference>
<dbReference type="PRINTS" id="PR00039">
    <property type="entry name" value="HTHLYSR"/>
</dbReference>
<comment type="similarity">
    <text evidence="1">Belongs to the LysR transcriptional regulatory family.</text>
</comment>
<reference evidence="6 7" key="1">
    <citation type="submission" date="2019-07" db="EMBL/GenBank/DDBJ databases">
        <title>Litoreibacter alkalisoli sp. nov., isolated from saline-alkaline soil.</title>
        <authorList>
            <person name="Wang S."/>
            <person name="Xu L."/>
            <person name="Xing Y.-T."/>
            <person name="Sun J.-Q."/>
        </authorList>
    </citation>
    <scope>NUCLEOTIDE SEQUENCE [LARGE SCALE GENOMIC DNA]</scope>
    <source>
        <strain evidence="6 7">LN3S51</strain>
        <plasmid evidence="6 7">unnamed4</plasmid>
    </source>
</reference>
<dbReference type="Gene3D" id="1.10.10.10">
    <property type="entry name" value="Winged helix-like DNA-binding domain superfamily/Winged helix DNA-binding domain"/>
    <property type="match status" value="1"/>
</dbReference>
<protein>
    <submittedName>
        <fullName evidence="6">LysR family transcriptional regulator</fullName>
    </submittedName>
</protein>
<evidence type="ECO:0000256" key="1">
    <source>
        <dbReference type="ARBA" id="ARBA00009437"/>
    </source>
</evidence>
<dbReference type="PANTHER" id="PTHR30537:SF26">
    <property type="entry name" value="GLYCINE CLEAVAGE SYSTEM TRANSCRIPTIONAL ACTIVATOR"/>
    <property type="match status" value="1"/>
</dbReference>
<dbReference type="InterPro" id="IPR036390">
    <property type="entry name" value="WH_DNA-bd_sf"/>
</dbReference>
<dbReference type="PROSITE" id="PS50931">
    <property type="entry name" value="HTH_LYSR"/>
    <property type="match status" value="1"/>
</dbReference>
<dbReference type="GO" id="GO:0006351">
    <property type="term" value="P:DNA-templated transcription"/>
    <property type="evidence" value="ECO:0007669"/>
    <property type="project" value="TreeGrafter"/>
</dbReference>
<evidence type="ECO:0000313" key="7">
    <source>
        <dbReference type="Proteomes" id="UP000318483"/>
    </source>
</evidence>
<dbReference type="AlphaFoldDB" id="A0A5B8J0Q3"/>
<keyword evidence="4" id="KW-0804">Transcription</keyword>
<dbReference type="GO" id="GO:0003700">
    <property type="term" value="F:DNA-binding transcription factor activity"/>
    <property type="evidence" value="ECO:0007669"/>
    <property type="project" value="InterPro"/>
</dbReference>
<sequence length="297" mass="33021">MKLSRSLLPDATTLQAFEAAARYGSFTQAAGELSLTQSAVSRQVKELETRLGVQLFDRVRQRVVLSENGHRLLPEARRILAQIEEMTMHAMGAQDMSAVLTVATLPTFGERWLTPRLADFLTRHPGTQLRVAARVAPFDFDAERFDIAIHYGQPVWPKAVCRYLCSEAVVPVAGAAALGGPSLDADVFAQLPLLHLDTRPKLWAEWFAVHEMEVDNAYRGHRFGQFSMLIEAVASGMGIGLIPRYLIEKELGDGRLTIIQDNPMNTDLAYYSVLPEGRTDNALALAFQEWLEAQVSR</sequence>
<keyword evidence="3" id="KW-0238">DNA-binding</keyword>
<dbReference type="InterPro" id="IPR000847">
    <property type="entry name" value="LysR_HTH_N"/>
</dbReference>
<dbReference type="InterPro" id="IPR058163">
    <property type="entry name" value="LysR-type_TF_proteobact-type"/>
</dbReference>
<dbReference type="PANTHER" id="PTHR30537">
    <property type="entry name" value="HTH-TYPE TRANSCRIPTIONAL REGULATOR"/>
    <property type="match status" value="1"/>
</dbReference>
<dbReference type="Pfam" id="PF03466">
    <property type="entry name" value="LysR_substrate"/>
    <property type="match status" value="1"/>
</dbReference>
<dbReference type="KEGG" id="lit:FPZ52_17505"/>
<dbReference type="InterPro" id="IPR005119">
    <property type="entry name" value="LysR_subst-bd"/>
</dbReference>
<proteinExistence type="inferred from homology"/>
<name>A0A5B8J0Q3_9RHOB</name>
<gene>
    <name evidence="6" type="ORF">FPZ52_17505</name>
</gene>
<accession>A0A5B8J0Q3</accession>
<keyword evidence="2" id="KW-0805">Transcription regulation</keyword>
<evidence type="ECO:0000256" key="2">
    <source>
        <dbReference type="ARBA" id="ARBA00023015"/>
    </source>
</evidence>
<dbReference type="RefSeq" id="WP_146366888.1">
    <property type="nucleotide sequence ID" value="NZ_CP042265.1"/>
</dbReference>
<dbReference type="InterPro" id="IPR036388">
    <property type="entry name" value="WH-like_DNA-bd_sf"/>
</dbReference>
<dbReference type="GO" id="GO:0043565">
    <property type="term" value="F:sequence-specific DNA binding"/>
    <property type="evidence" value="ECO:0007669"/>
    <property type="project" value="TreeGrafter"/>
</dbReference>
<feature type="domain" description="HTH lysR-type" evidence="5">
    <location>
        <begin position="9"/>
        <end position="66"/>
    </location>
</feature>
<evidence type="ECO:0000313" key="6">
    <source>
        <dbReference type="EMBL" id="QDY71474.1"/>
    </source>
</evidence>
<dbReference type="OrthoDB" id="5526340at2"/>
<keyword evidence="7" id="KW-1185">Reference proteome</keyword>